<evidence type="ECO:0000256" key="4">
    <source>
        <dbReference type="ARBA" id="ARBA00022989"/>
    </source>
</evidence>
<feature type="non-terminal residue" evidence="6">
    <location>
        <position position="1"/>
    </location>
</feature>
<keyword evidence="5" id="KW-0472">Membrane</keyword>
<dbReference type="GO" id="GO:0035612">
    <property type="term" value="F:AP-2 adaptor complex binding"/>
    <property type="evidence" value="ECO:0007669"/>
    <property type="project" value="TreeGrafter"/>
</dbReference>
<keyword evidence="7" id="KW-1185">Reference proteome</keyword>
<proteinExistence type="predicted"/>
<feature type="non-terminal residue" evidence="6">
    <location>
        <position position="89"/>
    </location>
</feature>
<keyword evidence="3" id="KW-0677">Repeat</keyword>
<dbReference type="InterPro" id="IPR037721">
    <property type="entry name" value="Ferlin"/>
</dbReference>
<gene>
    <name evidence="6" type="ORF">N308_11044</name>
</gene>
<evidence type="ECO:0000256" key="5">
    <source>
        <dbReference type="ARBA" id="ARBA00023136"/>
    </source>
</evidence>
<dbReference type="EMBL" id="KL205975">
    <property type="protein sequence ID" value="KFV77638.1"/>
    <property type="molecule type" value="Genomic_DNA"/>
</dbReference>
<name>A0A093H4X8_STRCA</name>
<organism evidence="6 7">
    <name type="scientific">Struthio camelus australis</name>
    <dbReference type="NCBI Taxonomy" id="441894"/>
    <lineage>
        <taxon>Eukaryota</taxon>
        <taxon>Metazoa</taxon>
        <taxon>Chordata</taxon>
        <taxon>Craniata</taxon>
        <taxon>Vertebrata</taxon>
        <taxon>Euteleostomi</taxon>
        <taxon>Archelosauria</taxon>
        <taxon>Archosauria</taxon>
        <taxon>Dinosauria</taxon>
        <taxon>Saurischia</taxon>
        <taxon>Theropoda</taxon>
        <taxon>Coelurosauria</taxon>
        <taxon>Aves</taxon>
        <taxon>Palaeognathae</taxon>
        <taxon>Struthioniformes</taxon>
        <taxon>Struthionidae</taxon>
        <taxon>Struthio</taxon>
    </lineage>
</organism>
<evidence type="ECO:0000256" key="1">
    <source>
        <dbReference type="ARBA" id="ARBA00004370"/>
    </source>
</evidence>
<evidence type="ECO:0000256" key="2">
    <source>
        <dbReference type="ARBA" id="ARBA00022692"/>
    </source>
</evidence>
<dbReference type="GO" id="GO:0005509">
    <property type="term" value="F:calcium ion binding"/>
    <property type="evidence" value="ECO:0007669"/>
    <property type="project" value="TreeGrafter"/>
</dbReference>
<evidence type="ECO:0000313" key="7">
    <source>
        <dbReference type="Proteomes" id="UP000053584"/>
    </source>
</evidence>
<dbReference type="PANTHER" id="PTHR12546">
    <property type="entry name" value="FER-1-LIKE"/>
    <property type="match status" value="1"/>
</dbReference>
<comment type="subcellular location">
    <subcellularLocation>
        <location evidence="1">Membrane</location>
    </subcellularLocation>
</comment>
<dbReference type="GO" id="GO:0048787">
    <property type="term" value="C:presynaptic active zone membrane"/>
    <property type="evidence" value="ECO:0007669"/>
    <property type="project" value="TreeGrafter"/>
</dbReference>
<keyword evidence="4" id="KW-1133">Transmembrane helix</keyword>
<dbReference type="GO" id="GO:0030672">
    <property type="term" value="C:synaptic vesicle membrane"/>
    <property type="evidence" value="ECO:0007669"/>
    <property type="project" value="TreeGrafter"/>
</dbReference>
<reference evidence="6 7" key="1">
    <citation type="submission" date="2014-04" db="EMBL/GenBank/DDBJ databases">
        <title>Genome evolution of avian class.</title>
        <authorList>
            <person name="Zhang G."/>
            <person name="Li C."/>
        </authorList>
    </citation>
    <scope>NUCLEOTIDE SEQUENCE [LARGE SCALE GENOMIC DNA]</scope>
    <source>
        <strain evidence="6">BGI_N308</strain>
    </source>
</reference>
<dbReference type="GO" id="GO:0016082">
    <property type="term" value="P:synaptic vesicle priming"/>
    <property type="evidence" value="ECO:0007669"/>
    <property type="project" value="TreeGrafter"/>
</dbReference>
<sequence length="89" mass="10096">GAIELDLNHFPQGAKTAKQCSMEMVTNEAELPMVSLFKQKRVKGWWPFVARDENDELEITARMERTELHLLTAEEAEKSPAGLARNEPD</sequence>
<accession>A0A093H4X8</accession>
<dbReference type="PANTHER" id="PTHR12546:SF32">
    <property type="entry name" value="OTOFERLIN"/>
    <property type="match status" value="1"/>
</dbReference>
<dbReference type="GO" id="GO:0007009">
    <property type="term" value="P:plasma membrane organization"/>
    <property type="evidence" value="ECO:0007669"/>
    <property type="project" value="TreeGrafter"/>
</dbReference>
<dbReference type="AlphaFoldDB" id="A0A093H4X8"/>
<keyword evidence="2" id="KW-0812">Transmembrane</keyword>
<dbReference type="Proteomes" id="UP000053584">
    <property type="component" value="Unassembled WGS sequence"/>
</dbReference>
<protein>
    <submittedName>
        <fullName evidence="6">Otoferlin</fullName>
    </submittedName>
</protein>
<evidence type="ECO:0000313" key="6">
    <source>
        <dbReference type="EMBL" id="KFV77638.1"/>
    </source>
</evidence>
<evidence type="ECO:0000256" key="3">
    <source>
        <dbReference type="ARBA" id="ARBA00022737"/>
    </source>
</evidence>